<proteinExistence type="predicted"/>
<evidence type="ECO:0000313" key="3">
    <source>
        <dbReference type="EMBL" id="KAH6586458.1"/>
    </source>
</evidence>
<feature type="coiled-coil region" evidence="1">
    <location>
        <begin position="630"/>
        <end position="657"/>
    </location>
</feature>
<feature type="compositionally biased region" description="Polar residues" evidence="2">
    <location>
        <begin position="179"/>
        <end position="197"/>
    </location>
</feature>
<reference evidence="3 4" key="1">
    <citation type="submission" date="2021-02" db="EMBL/GenBank/DDBJ databases">
        <title>Variation within the Batrachochytrium salamandrivorans European outbreak.</title>
        <authorList>
            <person name="Kelly M."/>
            <person name="Pasmans F."/>
            <person name="Shea T.P."/>
            <person name="Munoz J.F."/>
            <person name="Carranza S."/>
            <person name="Cuomo C.A."/>
            <person name="Martel A."/>
        </authorList>
    </citation>
    <scope>NUCLEOTIDE SEQUENCE [LARGE SCALE GENOMIC DNA]</scope>
    <source>
        <strain evidence="3 4">AMFP18/2</strain>
    </source>
</reference>
<feature type="region of interest" description="Disordered" evidence="2">
    <location>
        <begin position="1382"/>
        <end position="1415"/>
    </location>
</feature>
<gene>
    <name evidence="3" type="ORF">BASA50_000413</name>
</gene>
<feature type="region of interest" description="Disordered" evidence="2">
    <location>
        <begin position="996"/>
        <end position="1016"/>
    </location>
</feature>
<feature type="region of interest" description="Disordered" evidence="2">
    <location>
        <begin position="1"/>
        <end position="29"/>
    </location>
</feature>
<evidence type="ECO:0008006" key="5">
    <source>
        <dbReference type="Google" id="ProtNLM"/>
    </source>
</evidence>
<dbReference type="EMBL" id="JAFCIX010000573">
    <property type="protein sequence ID" value="KAH6586458.1"/>
    <property type="molecule type" value="Genomic_DNA"/>
</dbReference>
<keyword evidence="4" id="KW-1185">Reference proteome</keyword>
<organism evidence="3 4">
    <name type="scientific">Batrachochytrium salamandrivorans</name>
    <dbReference type="NCBI Taxonomy" id="1357716"/>
    <lineage>
        <taxon>Eukaryota</taxon>
        <taxon>Fungi</taxon>
        <taxon>Fungi incertae sedis</taxon>
        <taxon>Chytridiomycota</taxon>
        <taxon>Chytridiomycota incertae sedis</taxon>
        <taxon>Chytridiomycetes</taxon>
        <taxon>Rhizophydiales</taxon>
        <taxon>Rhizophydiales incertae sedis</taxon>
        <taxon>Batrachochytrium</taxon>
    </lineage>
</organism>
<feature type="region of interest" description="Disordered" evidence="2">
    <location>
        <begin position="123"/>
        <end position="151"/>
    </location>
</feature>
<feature type="compositionally biased region" description="Low complexity" evidence="2">
    <location>
        <begin position="9"/>
        <end position="18"/>
    </location>
</feature>
<evidence type="ECO:0000256" key="1">
    <source>
        <dbReference type="SAM" id="Coils"/>
    </source>
</evidence>
<name>A0ABQ8EWA8_9FUNG</name>
<evidence type="ECO:0000313" key="4">
    <source>
        <dbReference type="Proteomes" id="UP001648503"/>
    </source>
</evidence>
<dbReference type="Proteomes" id="UP001648503">
    <property type="component" value="Unassembled WGS sequence"/>
</dbReference>
<sequence>MHRSETMASSAIQSLSSSDLPHCQSLQPQSDLDVLRKDEEYLGNMVKEYEQKLSVELMLKSSAQAMARIHSDKKSRRKAEDEIQFAYRRIELISGELVKLVSRFRLASQSLRQAEVQAVHDSIAESSDPSLPVKPALLQSSTESSLTGDRSLKPIVSESMLGSRVQSIQGTEMAVGQALRSSPDLTPQQNASSQGQKSSEKSHTAGLAIVVSNEASEQLDSKNKEIQELKRQLETTKSRIGKDHSGTLSDPSPTAAANAHLLEENAALQESLSALSKSSSDIVSELNTALASYRHEKLSLEDQLRSTESHFFATRRQFVQANYEVQALRLQLVERGVDENKLTLIQDLANATSVSDTACLQLQKITSDRDAAVTSFQTLLARQESYSAGVTSWKKALAADLQHKLTGVETALAVSRANENQKCQEYEARITLLTSECEAIKSANEQLCTAHAQAIAELDKTICRQREELSLLQAEKVNKDEHIDLLSTHLTTARFELGQAKQASELLEIGTQHQNDLAEQLNKAELDIKDLTTTVALLEADKLDHIQAIATLEARKGDIQDQFDSMLLQKNDLEQQVSQMTHSLLEAHANEETSVYTARQVQIQKDVETSQLQETMDQMLLDIRTLRLKERNASDQQASLREELQESRDQVKAANDVHEHVVIDYEARMAELSEVVLGLRDENNALRGKSDLLTRRCHDSDTAHVALLELYQAKQVECADKMAKHDHVSNQLEMANDRALNLESAQSVAAEEKAATYSSLQEAMATIQTLKAHEDDLVKTHSAACLRIQEIDDDKAKLIATHDLTCKMLEQIQIQHERAETLIHNLEAEKSQCHLDSVHYKAERDESMQKAASLEADRERIQSALDIQTQLTIQHMARADTLESLHLSLVSDCNDLTAKLCESEKCVARMRETECHAAAATTTPPALPVVQRVILEGPVLGQSASSGSPTRPSPDPALLVSALADVTTLKPSRNVADASQKGSHVFQEHRAENHASAMTHHPDRQQPQPQPQLNSCPIVPISRTSAVTTPPSTVLVPLAHLDLSSHTDEVQESKQRLGQDLYGKAALQAEVNDHLTSMMALPVADEATPSKEVLTVTPSISVKAHVASLDAAAKNERNEGFRRHDIGLENSVNTVIESGHLQLNSPLSIESNEAVQCDMGVDCIDQLPHSMNLLARNPAAWHHSPHDKATFLEIPHQPLSTLVAVHTTEQESVHSMPAEVRALNTLLELNGACMDMSRDELVCHIDAMERLLGDRWMVKQAESSPLEAGEGTNQLSWWSLQLQHARLVMDRYTLLSQCNDLEIRIAELEIRPCGSCDSLRDELKEACDACDRTRMALRASREHAAMLSSDLARLESATATAVMLSESKMTLERDLAACSAAPPSGSLAKHSQGESARHSTGGYPSALGGGGGGGGVFRKTESSDSLWITPSSSLSKSDSETTFIDLAGVGRPYTTHIPLETLLLQAKSELADLKQQIVALTADLGQKTMEMDAARRQAWADQQAKRDMFKALQDLQKATWM</sequence>
<comment type="caution">
    <text evidence="3">The sequence shown here is derived from an EMBL/GenBank/DDBJ whole genome shotgun (WGS) entry which is preliminary data.</text>
</comment>
<feature type="compositionally biased region" description="Basic and acidic residues" evidence="2">
    <location>
        <begin position="234"/>
        <end position="245"/>
    </location>
</feature>
<keyword evidence="1" id="KW-0175">Coiled coil</keyword>
<feature type="compositionally biased region" description="Polar residues" evidence="2">
    <location>
        <begin position="138"/>
        <end position="148"/>
    </location>
</feature>
<feature type="coiled-coil region" evidence="1">
    <location>
        <begin position="1463"/>
        <end position="1490"/>
    </location>
</feature>
<evidence type="ECO:0000256" key="2">
    <source>
        <dbReference type="SAM" id="MobiDB-lite"/>
    </source>
</evidence>
<accession>A0ABQ8EWA8</accession>
<feature type="coiled-coil region" evidence="1">
    <location>
        <begin position="809"/>
        <end position="864"/>
    </location>
</feature>
<protein>
    <recommendedName>
        <fullName evidence="5">Up-regulated during septation protein 1 domain-containing protein</fullName>
    </recommendedName>
</protein>
<feature type="region of interest" description="Disordered" evidence="2">
    <location>
        <begin position="234"/>
        <end position="254"/>
    </location>
</feature>
<feature type="region of interest" description="Disordered" evidence="2">
    <location>
        <begin position="172"/>
        <end position="203"/>
    </location>
</feature>
<feature type="coiled-coil region" evidence="1">
    <location>
        <begin position="514"/>
        <end position="541"/>
    </location>
</feature>